<sequence>MSDSLESRSESPDGVQALEELLSFVPPPLQHDPDSDVPVPERSPVTLYDKHLDDSLILKRVTVLPRLISTLSKSLDDHLLSFKSRGEPFYYPYIAVRRDPYNEAIVSTASDISKRFCEGVYPFIQAASVLAFHPDQSELHSVFLMSGRLAEDPPDFHSEQYSLQHTVETGSFMSSMLEVLDDDRKALLLSVRKSLPCLAVYEAYALAGKTVLEEMSGLSNFAVFPWTRGGGSRCRKVSPQVPPPDSNASNYLWQTEPSDDTTAQMQAPSPVATTQSIPTPRNTARYRYTANAADFVQRAWAHAVGFDSTVIIFDCGNYLRVGIRHRKAQTLYISDLVDVCSHTDPAYGKLLVAIHLAIIRDALDRAPLLDPSLTATNKHLTRTNLRKRRRDKEEAAPLRRSRRKLGEPSKEVEPEVILSELNIRNVALLYYQSGRFNSTFPSFFRRAESSNRKRSYRYDECFTLVLLKKIGQGAVGEVYEASLEVDFSVSNLAHYPHKVIVKLAFYEEQTERLEHEYSIYRYLSNGPNQVKNIPHAFGFFEDVESEAGMLILSHAGVALAYRSTPPGTGVEVSAEERDTFMQILKSIHAAGVAHGDIRSWNLLEDDKGGLFIADFDRAKIHGSRYQIADELKRMSFLLDGGNMDDDSVISYPASS</sequence>
<dbReference type="GO" id="GO:0005524">
    <property type="term" value="F:ATP binding"/>
    <property type="evidence" value="ECO:0007669"/>
    <property type="project" value="InterPro"/>
</dbReference>
<dbReference type="Gene3D" id="1.10.510.10">
    <property type="entry name" value="Transferase(Phosphotransferase) domain 1"/>
    <property type="match status" value="1"/>
</dbReference>
<feature type="region of interest" description="Disordered" evidence="1">
    <location>
        <begin position="259"/>
        <end position="278"/>
    </location>
</feature>
<evidence type="ECO:0000256" key="1">
    <source>
        <dbReference type="SAM" id="MobiDB-lite"/>
    </source>
</evidence>
<dbReference type="Gene3D" id="3.30.200.20">
    <property type="entry name" value="Phosphorylase Kinase, domain 1"/>
    <property type="match status" value="1"/>
</dbReference>
<feature type="region of interest" description="Disordered" evidence="1">
    <location>
        <begin position="385"/>
        <end position="407"/>
    </location>
</feature>
<keyword evidence="4" id="KW-1185">Reference proteome</keyword>
<dbReference type="PROSITE" id="PS50011">
    <property type="entry name" value="PROTEIN_KINASE_DOM"/>
    <property type="match status" value="1"/>
</dbReference>
<dbReference type="InterPro" id="IPR011009">
    <property type="entry name" value="Kinase-like_dom_sf"/>
</dbReference>
<dbReference type="EMBL" id="JAUEPU010000011">
    <property type="protein sequence ID" value="KAK0498138.1"/>
    <property type="molecule type" value="Genomic_DNA"/>
</dbReference>
<name>A0AA39Q8C2_9AGAR</name>
<comment type="caution">
    <text evidence="3">The sequence shown here is derived from an EMBL/GenBank/DDBJ whole genome shotgun (WGS) entry which is preliminary data.</text>
</comment>
<feature type="domain" description="Protein kinase" evidence="2">
    <location>
        <begin position="464"/>
        <end position="655"/>
    </location>
</feature>
<proteinExistence type="predicted"/>
<evidence type="ECO:0000313" key="4">
    <source>
        <dbReference type="Proteomes" id="UP001175228"/>
    </source>
</evidence>
<dbReference type="AlphaFoldDB" id="A0AA39Q8C2"/>
<dbReference type="InterPro" id="IPR000719">
    <property type="entry name" value="Prot_kinase_dom"/>
</dbReference>
<evidence type="ECO:0000259" key="2">
    <source>
        <dbReference type="PROSITE" id="PS50011"/>
    </source>
</evidence>
<protein>
    <recommendedName>
        <fullName evidence="2">Protein kinase domain-containing protein</fullName>
    </recommendedName>
</protein>
<dbReference type="SUPFAM" id="SSF56112">
    <property type="entry name" value="Protein kinase-like (PK-like)"/>
    <property type="match status" value="1"/>
</dbReference>
<evidence type="ECO:0000313" key="3">
    <source>
        <dbReference type="EMBL" id="KAK0498138.1"/>
    </source>
</evidence>
<dbReference type="Proteomes" id="UP001175228">
    <property type="component" value="Unassembled WGS sequence"/>
</dbReference>
<dbReference type="GO" id="GO:0004672">
    <property type="term" value="F:protein kinase activity"/>
    <property type="evidence" value="ECO:0007669"/>
    <property type="project" value="InterPro"/>
</dbReference>
<gene>
    <name evidence="3" type="ORF">EDD18DRAFT_1071378</name>
</gene>
<organism evidence="3 4">
    <name type="scientific">Armillaria luteobubalina</name>
    <dbReference type="NCBI Taxonomy" id="153913"/>
    <lineage>
        <taxon>Eukaryota</taxon>
        <taxon>Fungi</taxon>
        <taxon>Dikarya</taxon>
        <taxon>Basidiomycota</taxon>
        <taxon>Agaricomycotina</taxon>
        <taxon>Agaricomycetes</taxon>
        <taxon>Agaricomycetidae</taxon>
        <taxon>Agaricales</taxon>
        <taxon>Marasmiineae</taxon>
        <taxon>Physalacriaceae</taxon>
        <taxon>Armillaria</taxon>
    </lineage>
</organism>
<reference evidence="3" key="1">
    <citation type="submission" date="2023-06" db="EMBL/GenBank/DDBJ databases">
        <authorList>
            <consortium name="Lawrence Berkeley National Laboratory"/>
            <person name="Ahrendt S."/>
            <person name="Sahu N."/>
            <person name="Indic B."/>
            <person name="Wong-Bajracharya J."/>
            <person name="Merenyi Z."/>
            <person name="Ke H.-M."/>
            <person name="Monk M."/>
            <person name="Kocsube S."/>
            <person name="Drula E."/>
            <person name="Lipzen A."/>
            <person name="Balint B."/>
            <person name="Henrissat B."/>
            <person name="Andreopoulos B."/>
            <person name="Martin F.M."/>
            <person name="Harder C.B."/>
            <person name="Rigling D."/>
            <person name="Ford K.L."/>
            <person name="Foster G.D."/>
            <person name="Pangilinan J."/>
            <person name="Papanicolaou A."/>
            <person name="Barry K."/>
            <person name="LaButti K."/>
            <person name="Viragh M."/>
            <person name="Koriabine M."/>
            <person name="Yan M."/>
            <person name="Riley R."/>
            <person name="Champramary S."/>
            <person name="Plett K.L."/>
            <person name="Tsai I.J."/>
            <person name="Slot J."/>
            <person name="Sipos G."/>
            <person name="Plett J."/>
            <person name="Nagy L.G."/>
            <person name="Grigoriev I.V."/>
        </authorList>
    </citation>
    <scope>NUCLEOTIDE SEQUENCE</scope>
    <source>
        <strain evidence="3">HWK02</strain>
    </source>
</reference>
<accession>A0AA39Q8C2</accession>